<feature type="binding site" evidence="7">
    <location>
        <begin position="8"/>
        <end position="10"/>
    </location>
    <ligand>
        <name>substrate</name>
    </ligand>
</feature>
<dbReference type="AlphaFoldDB" id="A0A7K1KQA1"/>
<comment type="function">
    <text evidence="7">Involved in the gluconeogenesis. Catalyzes stereospecifically the conversion of dihydroxyacetone phosphate (DHAP) to D-glyceraldehyde-3-phosphate (G3P).</text>
</comment>
<keyword evidence="6 7" id="KW-0413">Isomerase</keyword>
<feature type="binding site" evidence="7">
    <location>
        <position position="215"/>
    </location>
    <ligand>
        <name>substrate</name>
    </ligand>
</feature>
<comment type="pathway">
    <text evidence="7 8">Carbohydrate biosynthesis; gluconeogenesis.</text>
</comment>
<comment type="subunit">
    <text evidence="7 8">Homodimer.</text>
</comment>
<keyword evidence="10" id="KW-1185">Reference proteome</keyword>
<dbReference type="PROSITE" id="PS51440">
    <property type="entry name" value="TIM_2"/>
    <property type="match status" value="1"/>
</dbReference>
<dbReference type="CDD" id="cd00311">
    <property type="entry name" value="TIM"/>
    <property type="match status" value="1"/>
</dbReference>
<comment type="catalytic activity">
    <reaction evidence="7 8">
        <text>D-glyceraldehyde 3-phosphate = dihydroxyacetone phosphate</text>
        <dbReference type="Rhea" id="RHEA:18585"/>
        <dbReference type="ChEBI" id="CHEBI:57642"/>
        <dbReference type="ChEBI" id="CHEBI:59776"/>
        <dbReference type="EC" id="5.3.1.1"/>
    </reaction>
</comment>
<reference evidence="9 10" key="1">
    <citation type="submission" date="2019-11" db="EMBL/GenBank/DDBJ databases">
        <title>Pseudodesulfovibrio alkaliphilus, sp. nov., an alkaliphilic sulfate-reducing bacteria from mud volcano of Taman peninsula, Russia.</title>
        <authorList>
            <person name="Frolova A."/>
            <person name="Merkel A.Y."/>
            <person name="Slobodkin A.I."/>
        </authorList>
    </citation>
    <scope>NUCLEOTIDE SEQUENCE [LARGE SCALE GENOMIC DNA]</scope>
    <source>
        <strain evidence="9 10">F-1</strain>
    </source>
</reference>
<gene>
    <name evidence="7" type="primary">tpiA</name>
    <name evidence="9" type="ORF">GKC30_11540</name>
</gene>
<dbReference type="Proteomes" id="UP000461162">
    <property type="component" value="Unassembled WGS sequence"/>
</dbReference>
<comment type="similarity">
    <text evidence="2 7 8">Belongs to the triosephosphate isomerase family.</text>
</comment>
<keyword evidence="4 7" id="KW-0963">Cytoplasm</keyword>
<feature type="active site" description="Electrophile" evidence="7">
    <location>
        <position position="97"/>
    </location>
</feature>
<feature type="binding site" evidence="7">
    <location>
        <position position="176"/>
    </location>
    <ligand>
        <name>substrate</name>
    </ligand>
</feature>
<dbReference type="FunFam" id="3.20.20.70:FF:000016">
    <property type="entry name" value="Triosephosphate isomerase"/>
    <property type="match status" value="1"/>
</dbReference>
<dbReference type="UniPathway" id="UPA00109">
    <property type="reaction ID" value="UER00189"/>
</dbReference>
<dbReference type="UniPathway" id="UPA00138"/>
<dbReference type="PROSITE" id="PS00171">
    <property type="entry name" value="TIM_1"/>
    <property type="match status" value="1"/>
</dbReference>
<dbReference type="InterPro" id="IPR022896">
    <property type="entry name" value="TrioseP_Isoase_bac/euk"/>
</dbReference>
<dbReference type="InterPro" id="IPR035990">
    <property type="entry name" value="TIM_sf"/>
</dbReference>
<keyword evidence="5 7" id="KW-0324">Glycolysis</keyword>
<dbReference type="PANTHER" id="PTHR21139">
    <property type="entry name" value="TRIOSEPHOSPHATE ISOMERASE"/>
    <property type="match status" value="1"/>
</dbReference>
<comment type="caution">
    <text evidence="9">The sequence shown here is derived from an EMBL/GenBank/DDBJ whole genome shotgun (WGS) entry which is preliminary data.</text>
</comment>
<sequence>MKKLMAANWKMYKTREEAKATAEELLKLAASSLPEDREVLVCPPFTSLGVVSEVFSGVPGFFVGGQDFYFREEGAFTGEIAPGMLLDQGAHFGLTGHSERRHVIGEGDELVGKKTAFGLASGLSVILCIGELIEERRAGRVEEVLERQLRLGLADVPNDIDPERLCVAYEPVWAIGTGEVAGPREILEAHAFVRKTMVAMFGDNANEIRILYGGSVKPSNCAEIIALDNVDGVLVGGASLQGESFSQIVLA</sequence>
<dbReference type="InterPro" id="IPR020861">
    <property type="entry name" value="Triosephosphate_isomerase_AS"/>
</dbReference>
<dbReference type="EC" id="5.3.1.1" evidence="7 8"/>
<comment type="subcellular location">
    <subcellularLocation>
        <location evidence="7 8">Cytoplasm</location>
    </subcellularLocation>
</comment>
<evidence type="ECO:0000313" key="9">
    <source>
        <dbReference type="EMBL" id="MUM78269.1"/>
    </source>
</evidence>
<dbReference type="GO" id="GO:0004807">
    <property type="term" value="F:triose-phosphate isomerase activity"/>
    <property type="evidence" value="ECO:0007669"/>
    <property type="project" value="UniProtKB-UniRule"/>
</dbReference>
<feature type="binding site" evidence="7">
    <location>
        <begin position="236"/>
        <end position="237"/>
    </location>
    <ligand>
        <name>substrate</name>
    </ligand>
</feature>
<comment type="pathway">
    <text evidence="1 7 8">Carbohydrate degradation; glycolysis; D-glyceraldehyde 3-phosphate from glycerone phosphate: step 1/1.</text>
</comment>
<accession>A0A7K1KQA1</accession>
<dbReference type="HAMAP" id="MF_00147_B">
    <property type="entry name" value="TIM_B"/>
    <property type="match status" value="1"/>
</dbReference>
<evidence type="ECO:0000256" key="6">
    <source>
        <dbReference type="ARBA" id="ARBA00023235"/>
    </source>
</evidence>
<dbReference type="RefSeq" id="WP_155934884.1">
    <property type="nucleotide sequence ID" value="NZ_WODC01000007.1"/>
</dbReference>
<protein>
    <recommendedName>
        <fullName evidence="7 8">Triosephosphate isomerase</fullName>
        <shortName evidence="7">TIM</shortName>
        <shortName evidence="7">TPI</shortName>
        <ecNumber evidence="7 8">5.3.1.1</ecNumber>
    </recommendedName>
    <alternativeName>
        <fullName evidence="7">Triose-phosphate isomerase</fullName>
    </alternativeName>
</protein>
<dbReference type="NCBIfam" id="TIGR00419">
    <property type="entry name" value="tim"/>
    <property type="match status" value="1"/>
</dbReference>
<feature type="active site" description="Proton acceptor" evidence="7">
    <location>
        <position position="170"/>
    </location>
</feature>
<evidence type="ECO:0000313" key="10">
    <source>
        <dbReference type="Proteomes" id="UP000461162"/>
    </source>
</evidence>
<evidence type="ECO:0000256" key="5">
    <source>
        <dbReference type="ARBA" id="ARBA00023152"/>
    </source>
</evidence>
<proteinExistence type="inferred from homology"/>
<dbReference type="EMBL" id="WODC01000007">
    <property type="protein sequence ID" value="MUM78269.1"/>
    <property type="molecule type" value="Genomic_DNA"/>
</dbReference>
<evidence type="ECO:0000256" key="4">
    <source>
        <dbReference type="ARBA" id="ARBA00022490"/>
    </source>
</evidence>
<dbReference type="PANTHER" id="PTHR21139:SF42">
    <property type="entry name" value="TRIOSEPHOSPHATE ISOMERASE"/>
    <property type="match status" value="1"/>
</dbReference>
<dbReference type="GO" id="GO:0005829">
    <property type="term" value="C:cytosol"/>
    <property type="evidence" value="ECO:0007669"/>
    <property type="project" value="TreeGrafter"/>
</dbReference>
<dbReference type="SUPFAM" id="SSF51351">
    <property type="entry name" value="Triosephosphate isomerase (TIM)"/>
    <property type="match status" value="1"/>
</dbReference>
<dbReference type="GO" id="GO:0006094">
    <property type="term" value="P:gluconeogenesis"/>
    <property type="evidence" value="ECO:0007669"/>
    <property type="project" value="UniProtKB-UniRule"/>
</dbReference>
<keyword evidence="3 7" id="KW-0312">Gluconeogenesis</keyword>
<dbReference type="GO" id="GO:0046166">
    <property type="term" value="P:glyceraldehyde-3-phosphate biosynthetic process"/>
    <property type="evidence" value="ECO:0007669"/>
    <property type="project" value="TreeGrafter"/>
</dbReference>
<evidence type="ECO:0000256" key="7">
    <source>
        <dbReference type="HAMAP-Rule" id="MF_00147"/>
    </source>
</evidence>
<organism evidence="9 10">
    <name type="scientific">Pseudodesulfovibrio alkaliphilus</name>
    <dbReference type="NCBI Taxonomy" id="2661613"/>
    <lineage>
        <taxon>Bacteria</taxon>
        <taxon>Pseudomonadati</taxon>
        <taxon>Thermodesulfobacteriota</taxon>
        <taxon>Desulfovibrionia</taxon>
        <taxon>Desulfovibrionales</taxon>
        <taxon>Desulfovibrionaceae</taxon>
    </lineage>
</organism>
<evidence type="ECO:0000256" key="2">
    <source>
        <dbReference type="ARBA" id="ARBA00007422"/>
    </source>
</evidence>
<evidence type="ECO:0000256" key="1">
    <source>
        <dbReference type="ARBA" id="ARBA00004680"/>
    </source>
</evidence>
<dbReference type="Pfam" id="PF00121">
    <property type="entry name" value="TIM"/>
    <property type="match status" value="1"/>
</dbReference>
<dbReference type="InterPro" id="IPR000652">
    <property type="entry name" value="Triosephosphate_isomerase"/>
</dbReference>
<dbReference type="Gene3D" id="3.20.20.70">
    <property type="entry name" value="Aldolase class I"/>
    <property type="match status" value="1"/>
</dbReference>
<evidence type="ECO:0000256" key="3">
    <source>
        <dbReference type="ARBA" id="ARBA00022432"/>
    </source>
</evidence>
<dbReference type="GO" id="GO:0006096">
    <property type="term" value="P:glycolytic process"/>
    <property type="evidence" value="ECO:0007669"/>
    <property type="project" value="UniProtKB-UniRule"/>
</dbReference>
<evidence type="ECO:0000256" key="8">
    <source>
        <dbReference type="RuleBase" id="RU363013"/>
    </source>
</evidence>
<dbReference type="InterPro" id="IPR013785">
    <property type="entry name" value="Aldolase_TIM"/>
</dbReference>
<name>A0A7K1KQA1_9BACT</name>
<dbReference type="GO" id="GO:0019563">
    <property type="term" value="P:glycerol catabolic process"/>
    <property type="evidence" value="ECO:0007669"/>
    <property type="project" value="TreeGrafter"/>
</dbReference>